<protein>
    <submittedName>
        <fullName evidence="1">Glycoprotein V (Platelet)</fullName>
    </submittedName>
</protein>
<reference evidence="1" key="2">
    <citation type="submission" date="2016-06" db="EMBL/GenBank/DDBJ databases">
        <title>The genome of a short-lived fish provides insights into sex chromosome evolution and the genetic control of aging.</title>
        <authorList>
            <person name="Reichwald K."/>
            <person name="Felder M."/>
            <person name="Petzold A."/>
            <person name="Koch P."/>
            <person name="Groth M."/>
            <person name="Platzer M."/>
        </authorList>
    </citation>
    <scope>NUCLEOTIDE SEQUENCE</scope>
    <source>
        <tissue evidence="1">Brain</tissue>
    </source>
</reference>
<feature type="non-terminal residue" evidence="1">
    <location>
        <position position="1"/>
    </location>
</feature>
<sequence length="42" mass="5033">FISRYLEEEEEVFMYIFVWCLQKVLHSNICNINYNNASTCPA</sequence>
<gene>
    <name evidence="1" type="primary">GP5</name>
</gene>
<proteinExistence type="predicted"/>
<dbReference type="EMBL" id="HAEC01003570">
    <property type="protein sequence ID" value="SBQ71647.1"/>
    <property type="molecule type" value="Transcribed_RNA"/>
</dbReference>
<reference evidence="1" key="1">
    <citation type="submission" date="2016-05" db="EMBL/GenBank/DDBJ databases">
        <authorList>
            <person name="Lavstsen T."/>
            <person name="Jespersen J.S."/>
        </authorList>
    </citation>
    <scope>NUCLEOTIDE SEQUENCE</scope>
    <source>
        <tissue evidence="1">Brain</tissue>
    </source>
</reference>
<name>A0A1A8GKG4_9TELE</name>
<evidence type="ECO:0000313" key="1">
    <source>
        <dbReference type="EMBL" id="SBQ71647.1"/>
    </source>
</evidence>
<accession>A0A1A8GKG4</accession>
<dbReference type="AlphaFoldDB" id="A0A1A8GKG4"/>
<organism evidence="1">
    <name type="scientific">Nothobranchius korthausae</name>
    <dbReference type="NCBI Taxonomy" id="1143690"/>
    <lineage>
        <taxon>Eukaryota</taxon>
        <taxon>Metazoa</taxon>
        <taxon>Chordata</taxon>
        <taxon>Craniata</taxon>
        <taxon>Vertebrata</taxon>
        <taxon>Euteleostomi</taxon>
        <taxon>Actinopterygii</taxon>
        <taxon>Neopterygii</taxon>
        <taxon>Teleostei</taxon>
        <taxon>Neoteleostei</taxon>
        <taxon>Acanthomorphata</taxon>
        <taxon>Ovalentaria</taxon>
        <taxon>Atherinomorphae</taxon>
        <taxon>Cyprinodontiformes</taxon>
        <taxon>Nothobranchiidae</taxon>
        <taxon>Nothobranchius</taxon>
    </lineage>
</organism>
<feature type="non-terminal residue" evidence="1">
    <location>
        <position position="42"/>
    </location>
</feature>